<evidence type="ECO:0008006" key="4">
    <source>
        <dbReference type="Google" id="ProtNLM"/>
    </source>
</evidence>
<proteinExistence type="predicted"/>
<organism evidence="2 3">
    <name type="scientific">Terrimonas ginsenosidimutans</name>
    <dbReference type="NCBI Taxonomy" id="2908004"/>
    <lineage>
        <taxon>Bacteria</taxon>
        <taxon>Pseudomonadati</taxon>
        <taxon>Bacteroidota</taxon>
        <taxon>Chitinophagia</taxon>
        <taxon>Chitinophagales</taxon>
        <taxon>Chitinophagaceae</taxon>
        <taxon>Terrimonas</taxon>
    </lineage>
</organism>
<comment type="caution">
    <text evidence="2">The sequence shown here is derived from an EMBL/GenBank/DDBJ whole genome shotgun (WGS) entry which is preliminary data.</text>
</comment>
<reference evidence="2" key="1">
    <citation type="submission" date="2022-01" db="EMBL/GenBank/DDBJ databases">
        <authorList>
            <person name="Jo J.-H."/>
            <person name="Im W.-T."/>
        </authorList>
    </citation>
    <scope>NUCLEOTIDE SEQUENCE</scope>
    <source>
        <strain evidence="2">NA20</strain>
    </source>
</reference>
<evidence type="ECO:0000313" key="3">
    <source>
        <dbReference type="Proteomes" id="UP001165367"/>
    </source>
</evidence>
<keyword evidence="1" id="KW-0175">Coiled coil</keyword>
<sequence length="149" mass="16750">MTFKEKVYLRFRELLQNKIDLLQQNLDSLFQSAQNETKRTAGDKHETALAMLQIEQENLRRQMHEAKIQQTLLQKINPAAAFNKIAPGALVKTSQGHFFISLALGKISEEDIEVVSLSVQSPLGSKLNGLQAGDELLLNGRKYLVETIC</sequence>
<evidence type="ECO:0000313" key="2">
    <source>
        <dbReference type="EMBL" id="MCG2616890.1"/>
    </source>
</evidence>
<dbReference type="EMBL" id="JAKLTR010000016">
    <property type="protein sequence ID" value="MCG2616890.1"/>
    <property type="molecule type" value="Genomic_DNA"/>
</dbReference>
<dbReference type="Proteomes" id="UP001165367">
    <property type="component" value="Unassembled WGS sequence"/>
</dbReference>
<accession>A0ABS9KX43</accession>
<keyword evidence="3" id="KW-1185">Reference proteome</keyword>
<name>A0ABS9KX43_9BACT</name>
<gene>
    <name evidence="2" type="ORF">LZZ85_21515</name>
</gene>
<evidence type="ECO:0000256" key="1">
    <source>
        <dbReference type="SAM" id="Coils"/>
    </source>
</evidence>
<protein>
    <recommendedName>
        <fullName evidence="4">3-oxoacyl-ACP synthase</fullName>
    </recommendedName>
</protein>
<dbReference type="RefSeq" id="WP_237875427.1">
    <property type="nucleotide sequence ID" value="NZ_JAKLTR010000016.1"/>
</dbReference>
<feature type="coiled-coil region" evidence="1">
    <location>
        <begin position="12"/>
        <end position="69"/>
    </location>
</feature>